<dbReference type="PANTHER" id="PTHR35868">
    <property type="entry name" value="DUF2804 DOMAIN-CONTAINING PROTEIN-RELATED"/>
    <property type="match status" value="1"/>
</dbReference>
<sequence>MPALPRLIDASGQPCYGLFPDGVEEINYLDFDLRTVMDKPRSQLARRFGANQFQFISLLSSELIVGVAIVDLKLVSSAFVYLFDPHTRRFDEFSFLQPLARGTTFDSRPGSGRAVFEKGRNRITVDAAGEAGVRQLLVELADGTRIDARIDEGASQQPLSICTRAGYTGWVFTRKTAARVCTGSVSWRGQQFDLRQLGALAAVDWTTGFMRRETFWNWGSLSCRLPDGRRLGFNLAAGVNETGFTENGIWLDDQPIKVDMVDFQFDRAKPLAPWQLRSADGQIDLRFQPVGTRQEKLNALLLASNFKQHFGQYHGELRVAGETLTLDGAWGLVEDHYARW</sequence>
<proteinExistence type="predicted"/>
<organism evidence="1 2">
    <name type="scientific">Pseudomonas abyssi</name>
    <dbReference type="NCBI Taxonomy" id="170540"/>
    <lineage>
        <taxon>Bacteria</taxon>
        <taxon>Pseudomonadati</taxon>
        <taxon>Pseudomonadota</taxon>
        <taxon>Gammaproteobacteria</taxon>
        <taxon>Pseudomonadales</taxon>
        <taxon>Pseudomonadaceae</taxon>
        <taxon>Pseudomonas</taxon>
    </lineage>
</organism>
<keyword evidence="2" id="KW-1185">Reference proteome</keyword>
<protein>
    <recommendedName>
        <fullName evidence="3">DUF2804 domain-containing protein</fullName>
    </recommendedName>
</protein>
<name>A0A2A3MK44_9PSED</name>
<dbReference type="RefSeq" id="WP_096004315.1">
    <property type="nucleotide sequence ID" value="NZ_NTMR01000009.1"/>
</dbReference>
<dbReference type="AlphaFoldDB" id="A0A2A3MK44"/>
<gene>
    <name evidence="1" type="ORF">CNQ84_07810</name>
</gene>
<dbReference type="Proteomes" id="UP000242313">
    <property type="component" value="Unassembled WGS sequence"/>
</dbReference>
<dbReference type="InterPro" id="IPR021243">
    <property type="entry name" value="DUF2804"/>
</dbReference>
<accession>A0A2A3MK44</accession>
<comment type="caution">
    <text evidence="1">The sequence shown here is derived from an EMBL/GenBank/DDBJ whole genome shotgun (WGS) entry which is preliminary data.</text>
</comment>
<evidence type="ECO:0008006" key="3">
    <source>
        <dbReference type="Google" id="ProtNLM"/>
    </source>
</evidence>
<evidence type="ECO:0000313" key="2">
    <source>
        <dbReference type="Proteomes" id="UP000242313"/>
    </source>
</evidence>
<evidence type="ECO:0000313" key="1">
    <source>
        <dbReference type="EMBL" id="PBK05035.1"/>
    </source>
</evidence>
<dbReference type="EMBL" id="NTMR01000009">
    <property type="protein sequence ID" value="PBK05035.1"/>
    <property type="molecule type" value="Genomic_DNA"/>
</dbReference>
<dbReference type="Pfam" id="PF10974">
    <property type="entry name" value="DUF2804"/>
    <property type="match status" value="1"/>
</dbReference>
<dbReference type="PANTHER" id="PTHR35868:SF4">
    <property type="entry name" value="DUF2804 DOMAIN-CONTAINING PROTEIN"/>
    <property type="match status" value="1"/>
</dbReference>
<reference evidence="1 2" key="1">
    <citation type="submission" date="2017-09" db="EMBL/GenBank/DDBJ databases">
        <title>Pseudomonas abyssi sp. nov. isolated from Abyssopelagic Water.</title>
        <authorList>
            <person name="Wei Y."/>
        </authorList>
    </citation>
    <scope>NUCLEOTIDE SEQUENCE [LARGE SCALE GENOMIC DNA]</scope>
    <source>
        <strain evidence="1 2">MT5</strain>
    </source>
</reference>